<feature type="transmembrane region" description="Helical" evidence="1">
    <location>
        <begin position="203"/>
        <end position="224"/>
    </location>
</feature>
<keyword evidence="1" id="KW-0472">Membrane</keyword>
<keyword evidence="3" id="KW-1185">Reference proteome</keyword>
<dbReference type="Proteomes" id="UP000319335">
    <property type="component" value="Unassembled WGS sequence"/>
</dbReference>
<keyword evidence="1" id="KW-1133">Transmembrane helix</keyword>
<gene>
    <name evidence="2" type="ORF">FKV42_10300</name>
</gene>
<feature type="transmembrane region" description="Helical" evidence="1">
    <location>
        <begin position="245"/>
        <end position="266"/>
    </location>
</feature>
<accession>A0A7Z8P2A3</accession>
<protein>
    <submittedName>
        <fullName evidence="2">Uncharacterized protein</fullName>
    </submittedName>
</protein>
<organism evidence="2 3">
    <name type="scientific">Methanolobus vulcani</name>
    <dbReference type="NCBI Taxonomy" id="38026"/>
    <lineage>
        <taxon>Archaea</taxon>
        <taxon>Methanobacteriati</taxon>
        <taxon>Methanobacteriota</taxon>
        <taxon>Stenosarchaea group</taxon>
        <taxon>Methanomicrobia</taxon>
        <taxon>Methanosarcinales</taxon>
        <taxon>Methanosarcinaceae</taxon>
        <taxon>Methanolobus</taxon>
    </lineage>
</organism>
<reference evidence="2 3" key="1">
    <citation type="submission" date="2019-06" db="EMBL/GenBank/DDBJ databases">
        <title>Draft genome sequence of Methanolobus vulcani B1d.</title>
        <authorList>
            <person name="Creighbaum A.J."/>
            <person name="Ticak T."/>
            <person name="Hariraju D."/>
            <person name="Arivett B.A."/>
            <person name="Ferguson D.J.Jr."/>
        </authorList>
    </citation>
    <scope>NUCLEOTIDE SEQUENCE [LARGE SCALE GENOMIC DNA]</scope>
    <source>
        <strain evidence="2 3">B1d</strain>
    </source>
</reference>
<sequence>MAASPIMNSVYTMLDKMIAFLPTLIAVVVLLIVGMVAGKALGKIGSKLLDKIGLDDLIDKTSIGKMIERTNITTVEFFDGVIRWFVYFVFAVIIIDLLNVQIVADFITQIILYIPIILSAVVVLIIGLLVVDFLANLVENILIAAGLDEQIAKTSLGSAMGASGLKGSKLISLIIQVFGYLLFIMAALNILKLDIIAEVVAAILAYIPNLFAGLLILLIGLLCIDLFADYINSLLENMDVQGTNIWIPALRGFLAFVVILLALDAMLIDTSIFYILIGPLSWGIAVVVAFKWGIKDALVEYAKAKK</sequence>
<name>A0A7Z8P2A3_9EURY</name>
<dbReference type="Pfam" id="PF05552">
    <property type="entry name" value="MS_channel_1st_1"/>
    <property type="match status" value="3"/>
</dbReference>
<dbReference type="RefSeq" id="WP_154810136.1">
    <property type="nucleotide sequence ID" value="NZ_VIAQ01000015.1"/>
</dbReference>
<keyword evidence="1" id="KW-0812">Transmembrane</keyword>
<evidence type="ECO:0000256" key="1">
    <source>
        <dbReference type="SAM" id="Phobius"/>
    </source>
</evidence>
<feature type="transmembrane region" description="Helical" evidence="1">
    <location>
        <begin position="170"/>
        <end position="191"/>
    </location>
</feature>
<dbReference type="EMBL" id="VIAQ01000015">
    <property type="protein sequence ID" value="TQD25410.1"/>
    <property type="molecule type" value="Genomic_DNA"/>
</dbReference>
<dbReference type="AlphaFoldDB" id="A0A7Z8P2A3"/>
<dbReference type="InterPro" id="IPR008910">
    <property type="entry name" value="MSC_TM_helix"/>
</dbReference>
<evidence type="ECO:0000313" key="2">
    <source>
        <dbReference type="EMBL" id="TQD25410.1"/>
    </source>
</evidence>
<dbReference type="OrthoDB" id="125678at2157"/>
<dbReference type="Gene3D" id="1.10.287.1260">
    <property type="match status" value="1"/>
</dbReference>
<feature type="transmembrane region" description="Helical" evidence="1">
    <location>
        <begin position="110"/>
        <end position="131"/>
    </location>
</feature>
<comment type="caution">
    <text evidence="2">The sequence shown here is derived from an EMBL/GenBank/DDBJ whole genome shotgun (WGS) entry which is preliminary data.</text>
</comment>
<feature type="transmembrane region" description="Helical" evidence="1">
    <location>
        <begin position="84"/>
        <end position="104"/>
    </location>
</feature>
<feature type="transmembrane region" description="Helical" evidence="1">
    <location>
        <begin position="272"/>
        <end position="294"/>
    </location>
</feature>
<proteinExistence type="predicted"/>
<feature type="transmembrane region" description="Helical" evidence="1">
    <location>
        <begin position="17"/>
        <end position="37"/>
    </location>
</feature>
<evidence type="ECO:0000313" key="3">
    <source>
        <dbReference type="Proteomes" id="UP000319335"/>
    </source>
</evidence>